<protein>
    <submittedName>
        <fullName evidence="1">Uncharacterized protein</fullName>
    </submittedName>
</protein>
<reference evidence="1" key="1">
    <citation type="journal article" date="2020" name="Stud. Mycol.">
        <title>101 Dothideomycetes genomes: a test case for predicting lifestyles and emergence of pathogens.</title>
        <authorList>
            <person name="Haridas S."/>
            <person name="Albert R."/>
            <person name="Binder M."/>
            <person name="Bloem J."/>
            <person name="Labutti K."/>
            <person name="Salamov A."/>
            <person name="Andreopoulos B."/>
            <person name="Baker S."/>
            <person name="Barry K."/>
            <person name="Bills G."/>
            <person name="Bluhm B."/>
            <person name="Cannon C."/>
            <person name="Castanera R."/>
            <person name="Culley D."/>
            <person name="Daum C."/>
            <person name="Ezra D."/>
            <person name="Gonzalez J."/>
            <person name="Henrissat B."/>
            <person name="Kuo A."/>
            <person name="Liang C."/>
            <person name="Lipzen A."/>
            <person name="Lutzoni F."/>
            <person name="Magnuson J."/>
            <person name="Mondo S."/>
            <person name="Nolan M."/>
            <person name="Ohm R."/>
            <person name="Pangilinan J."/>
            <person name="Park H.-J."/>
            <person name="Ramirez L."/>
            <person name="Alfaro M."/>
            <person name="Sun H."/>
            <person name="Tritt A."/>
            <person name="Yoshinaga Y."/>
            <person name="Zwiers L.-H."/>
            <person name="Turgeon B."/>
            <person name="Goodwin S."/>
            <person name="Spatafora J."/>
            <person name="Crous P."/>
            <person name="Grigoriev I."/>
        </authorList>
    </citation>
    <scope>NUCLEOTIDE SEQUENCE</scope>
    <source>
        <strain evidence="1">CBS 175.79</strain>
    </source>
</reference>
<proteinExistence type="predicted"/>
<evidence type="ECO:0000313" key="2">
    <source>
        <dbReference type="Proteomes" id="UP000799778"/>
    </source>
</evidence>
<name>A0A6A5Y1E4_9PLEO</name>
<dbReference type="EMBL" id="ML978068">
    <property type="protein sequence ID" value="KAF2018384.1"/>
    <property type="molecule type" value="Genomic_DNA"/>
</dbReference>
<keyword evidence="2" id="KW-1185">Reference proteome</keyword>
<dbReference type="RefSeq" id="XP_033386723.1">
    <property type="nucleotide sequence ID" value="XM_033521485.1"/>
</dbReference>
<organism evidence="1 2">
    <name type="scientific">Aaosphaeria arxii CBS 175.79</name>
    <dbReference type="NCBI Taxonomy" id="1450172"/>
    <lineage>
        <taxon>Eukaryota</taxon>
        <taxon>Fungi</taxon>
        <taxon>Dikarya</taxon>
        <taxon>Ascomycota</taxon>
        <taxon>Pezizomycotina</taxon>
        <taxon>Dothideomycetes</taxon>
        <taxon>Pleosporomycetidae</taxon>
        <taxon>Pleosporales</taxon>
        <taxon>Pleosporales incertae sedis</taxon>
        <taxon>Aaosphaeria</taxon>
    </lineage>
</organism>
<dbReference type="Proteomes" id="UP000799778">
    <property type="component" value="Unassembled WGS sequence"/>
</dbReference>
<gene>
    <name evidence="1" type="ORF">BU24DRAFT_169706</name>
</gene>
<dbReference type="GeneID" id="54278882"/>
<accession>A0A6A5Y1E4</accession>
<evidence type="ECO:0000313" key="1">
    <source>
        <dbReference type="EMBL" id="KAF2018384.1"/>
    </source>
</evidence>
<dbReference type="AlphaFoldDB" id="A0A6A5Y1E4"/>
<sequence length="177" mass="20805">MYREREGLNHEMRRTSCQQKIEAHELHCEKREHDTLNQTVTFPQILGASAILVGLRMASTFRKPDHHRERTRCPRLPQHNYKTRNHHAQTYFSNLDRLPHKNHEFSSLSGDCKIILCGGRNGIEGGERRTSHSRPRSHCAIFYRRPPAFSSQTTSARKKRHTSMMTEQIYMPRRTKS</sequence>